<organism evidence="2 3">
    <name type="scientific">Mariniflexile gromovii</name>
    <dbReference type="NCBI Taxonomy" id="362523"/>
    <lineage>
        <taxon>Bacteria</taxon>
        <taxon>Pseudomonadati</taxon>
        <taxon>Bacteroidota</taxon>
        <taxon>Flavobacteriia</taxon>
        <taxon>Flavobacteriales</taxon>
        <taxon>Flavobacteriaceae</taxon>
        <taxon>Mariniflexile</taxon>
    </lineage>
</organism>
<dbReference type="RefSeq" id="WP_209652400.1">
    <property type="nucleotide sequence ID" value="NZ_JAGJCB010000002.1"/>
</dbReference>
<dbReference type="Proteomes" id="UP000670776">
    <property type="component" value="Unassembled WGS sequence"/>
</dbReference>
<evidence type="ECO:0000313" key="3">
    <source>
        <dbReference type="Proteomes" id="UP000670776"/>
    </source>
</evidence>
<protein>
    <submittedName>
        <fullName evidence="2">DUF4375 domain-containing protein</fullName>
    </submittedName>
</protein>
<keyword evidence="3" id="KW-1185">Reference proteome</keyword>
<dbReference type="InterPro" id="IPR025402">
    <property type="entry name" value="DMP19_C"/>
</dbReference>
<comment type="caution">
    <text evidence="2">The sequence shown here is derived from an EMBL/GenBank/DDBJ whole genome shotgun (WGS) entry which is preliminary data.</text>
</comment>
<dbReference type="EMBL" id="JAGJCB010000002">
    <property type="protein sequence ID" value="MBP0902702.1"/>
    <property type="molecule type" value="Genomic_DNA"/>
</dbReference>
<evidence type="ECO:0000313" key="2">
    <source>
        <dbReference type="EMBL" id="MBP0902702.1"/>
    </source>
</evidence>
<accession>A0ABS4BQ39</accession>
<feature type="domain" description="DNA mimic protein DMP19 C-terminal" evidence="1">
    <location>
        <begin position="55"/>
        <end position="105"/>
    </location>
</feature>
<gene>
    <name evidence="2" type="ORF">J8H85_02575</name>
</gene>
<sequence>MRQFIILILSLSLFNSNSQEKFNLEDVLKTKRSDLIIMKISTYLSKKSKYGEKADRLNPSQKIFLLIDSLESEINNGGFNQFYFNSSGNFSHETVEALLQIGATKS</sequence>
<dbReference type="Gene3D" id="1.20.1420.60">
    <property type="match status" value="1"/>
</dbReference>
<proteinExistence type="predicted"/>
<reference evidence="2 3" key="1">
    <citation type="submission" date="2021-04" db="EMBL/GenBank/DDBJ databases">
        <title>Mariniflexile gromovii gen. nov., sp. nov., a gliding bacterium isolated from the sea urchin Strongylocentrotus intermedius.</title>
        <authorList>
            <person name="Ko S."/>
            <person name="Le V."/>
            <person name="Ahn C.-Y."/>
            <person name="Oh H.-M."/>
        </authorList>
    </citation>
    <scope>NUCLEOTIDE SEQUENCE [LARGE SCALE GENOMIC DNA]</scope>
    <source>
        <strain evidence="2 3">KCTC 12570</strain>
    </source>
</reference>
<dbReference type="Pfam" id="PF14300">
    <property type="entry name" value="DMP19"/>
    <property type="match status" value="1"/>
</dbReference>
<name>A0ABS4BQ39_9FLAO</name>
<evidence type="ECO:0000259" key="1">
    <source>
        <dbReference type="Pfam" id="PF14300"/>
    </source>
</evidence>